<dbReference type="PANTHER" id="PTHR38608:SF1">
    <property type="entry name" value="PROTEIN CBG00664"/>
    <property type="match status" value="1"/>
</dbReference>
<evidence type="ECO:0000313" key="1">
    <source>
        <dbReference type="EMBL" id="KJH51985.1"/>
    </source>
</evidence>
<organism evidence="1 2">
    <name type="scientific">Dictyocaulus viviparus</name>
    <name type="common">Bovine lungworm</name>
    <dbReference type="NCBI Taxonomy" id="29172"/>
    <lineage>
        <taxon>Eukaryota</taxon>
        <taxon>Metazoa</taxon>
        <taxon>Ecdysozoa</taxon>
        <taxon>Nematoda</taxon>
        <taxon>Chromadorea</taxon>
        <taxon>Rhabditida</taxon>
        <taxon>Rhabditina</taxon>
        <taxon>Rhabditomorpha</taxon>
        <taxon>Strongyloidea</taxon>
        <taxon>Metastrongylidae</taxon>
        <taxon>Dictyocaulus</taxon>
    </lineage>
</organism>
<dbReference type="EMBL" id="KN716172">
    <property type="protein sequence ID" value="KJH51985.1"/>
    <property type="molecule type" value="Genomic_DNA"/>
</dbReference>
<sequence length="205" mass="23162">MIGIMNAGCDDSSVEFYASARQSSLYARKPSKDSRTYTNEGRVLINGVPEVQDTPDELWRSLISRAVTDEAMKNVTHKGKGSCPLAIIRRFSSNLGFGKSPNIAKKASSVNDENEIETKGDGRYVTIVRIKTIHKKQQEDYKKKPGNDDEQDDEVRIYAEEGVLKCLMEEKAMFESEIGEISMEWATDRNPEIIDEETDIVVERF</sequence>
<proteinExistence type="predicted"/>
<dbReference type="PANTHER" id="PTHR38608">
    <property type="entry name" value="PROTEIN CBG07207"/>
    <property type="match status" value="1"/>
</dbReference>
<name>A0A0D8Y5H4_DICVI</name>
<reference evidence="2" key="2">
    <citation type="journal article" date="2016" name="Sci. Rep.">
        <title>Dictyocaulus viviparus genome, variome and transcriptome elucidate lungworm biology and support future intervention.</title>
        <authorList>
            <person name="McNulty S.N."/>
            <person name="Strube C."/>
            <person name="Rosa B.A."/>
            <person name="Martin J.C."/>
            <person name="Tyagi R."/>
            <person name="Choi Y.J."/>
            <person name="Wang Q."/>
            <person name="Hallsworth Pepin K."/>
            <person name="Zhang X."/>
            <person name="Ozersky P."/>
            <person name="Wilson R.K."/>
            <person name="Sternberg P.W."/>
            <person name="Gasser R.B."/>
            <person name="Mitreva M."/>
        </authorList>
    </citation>
    <scope>NUCLEOTIDE SEQUENCE [LARGE SCALE GENOMIC DNA]</scope>
    <source>
        <strain evidence="2">HannoverDv2000</strain>
    </source>
</reference>
<accession>A0A0D8Y5H4</accession>
<protein>
    <submittedName>
        <fullName evidence="1">Uncharacterized protein</fullName>
    </submittedName>
</protein>
<keyword evidence="2" id="KW-1185">Reference proteome</keyword>
<reference evidence="1 2" key="1">
    <citation type="submission" date="2013-11" db="EMBL/GenBank/DDBJ databases">
        <title>Draft genome of the bovine lungworm Dictyocaulus viviparus.</title>
        <authorList>
            <person name="Mitreva M."/>
        </authorList>
    </citation>
    <scope>NUCLEOTIDE SEQUENCE [LARGE SCALE GENOMIC DNA]</scope>
    <source>
        <strain evidence="1 2">HannoverDv2000</strain>
    </source>
</reference>
<gene>
    <name evidence="1" type="ORF">DICVIV_01796</name>
</gene>
<dbReference type="Proteomes" id="UP000053766">
    <property type="component" value="Unassembled WGS sequence"/>
</dbReference>
<evidence type="ECO:0000313" key="2">
    <source>
        <dbReference type="Proteomes" id="UP000053766"/>
    </source>
</evidence>
<dbReference type="AlphaFoldDB" id="A0A0D8Y5H4"/>
<dbReference type="OrthoDB" id="5833525at2759"/>